<dbReference type="Gramene" id="GBG65502">
    <property type="protein sequence ID" value="GBG65502"/>
    <property type="gene ID" value="CBR_g51096"/>
</dbReference>
<dbReference type="AlphaFoldDB" id="A0A388K625"/>
<name>A0A388K625_CHABU</name>
<evidence type="ECO:0000256" key="1">
    <source>
        <dbReference type="SAM" id="MobiDB-lite"/>
    </source>
</evidence>
<dbReference type="EMBL" id="BFEA01000062">
    <property type="protein sequence ID" value="GBG65502.1"/>
    <property type="molecule type" value="Genomic_DNA"/>
</dbReference>
<feature type="compositionally biased region" description="Basic and acidic residues" evidence="1">
    <location>
        <begin position="252"/>
        <end position="264"/>
    </location>
</feature>
<evidence type="ECO:0000313" key="2">
    <source>
        <dbReference type="EMBL" id="GBG65502.1"/>
    </source>
</evidence>
<proteinExistence type="predicted"/>
<gene>
    <name evidence="2" type="ORF">CBR_g51096</name>
</gene>
<comment type="caution">
    <text evidence="2">The sequence shown here is derived from an EMBL/GenBank/DDBJ whole genome shotgun (WGS) entry which is preliminary data.</text>
</comment>
<evidence type="ECO:0000313" key="3">
    <source>
        <dbReference type="Proteomes" id="UP000265515"/>
    </source>
</evidence>
<accession>A0A388K625</accession>
<reference evidence="2 3" key="1">
    <citation type="journal article" date="2018" name="Cell">
        <title>The Chara Genome: Secondary Complexity and Implications for Plant Terrestrialization.</title>
        <authorList>
            <person name="Nishiyama T."/>
            <person name="Sakayama H."/>
            <person name="Vries J.D."/>
            <person name="Buschmann H."/>
            <person name="Saint-Marcoux D."/>
            <person name="Ullrich K.K."/>
            <person name="Haas F.B."/>
            <person name="Vanderstraeten L."/>
            <person name="Becker D."/>
            <person name="Lang D."/>
            <person name="Vosolsobe S."/>
            <person name="Rombauts S."/>
            <person name="Wilhelmsson P.K.I."/>
            <person name="Janitza P."/>
            <person name="Kern R."/>
            <person name="Heyl A."/>
            <person name="Rumpler F."/>
            <person name="Villalobos L.I.A.C."/>
            <person name="Clay J.M."/>
            <person name="Skokan R."/>
            <person name="Toyoda A."/>
            <person name="Suzuki Y."/>
            <person name="Kagoshima H."/>
            <person name="Schijlen E."/>
            <person name="Tajeshwar N."/>
            <person name="Catarino B."/>
            <person name="Hetherington A.J."/>
            <person name="Saltykova A."/>
            <person name="Bonnot C."/>
            <person name="Breuninger H."/>
            <person name="Symeonidi A."/>
            <person name="Radhakrishnan G.V."/>
            <person name="Van Nieuwerburgh F."/>
            <person name="Deforce D."/>
            <person name="Chang C."/>
            <person name="Karol K.G."/>
            <person name="Hedrich R."/>
            <person name="Ulvskov P."/>
            <person name="Glockner G."/>
            <person name="Delwiche C.F."/>
            <person name="Petrasek J."/>
            <person name="Van de Peer Y."/>
            <person name="Friml J."/>
            <person name="Beilby M."/>
            <person name="Dolan L."/>
            <person name="Kohara Y."/>
            <person name="Sugano S."/>
            <person name="Fujiyama A."/>
            <person name="Delaux P.-M."/>
            <person name="Quint M."/>
            <person name="TheiBen G."/>
            <person name="Hagemann M."/>
            <person name="Harholt J."/>
            <person name="Dunand C."/>
            <person name="Zachgo S."/>
            <person name="Langdale J."/>
            <person name="Maumus F."/>
            <person name="Straeten D.V.D."/>
            <person name="Gould S.B."/>
            <person name="Rensing S.A."/>
        </authorList>
    </citation>
    <scope>NUCLEOTIDE SEQUENCE [LARGE SCALE GENOMIC DNA]</scope>
    <source>
        <strain evidence="2 3">S276</strain>
    </source>
</reference>
<dbReference type="Proteomes" id="UP000265515">
    <property type="component" value="Unassembled WGS sequence"/>
</dbReference>
<protein>
    <submittedName>
        <fullName evidence="2">Uncharacterized protein</fullName>
    </submittedName>
</protein>
<organism evidence="2 3">
    <name type="scientific">Chara braunii</name>
    <name type="common">Braun's stonewort</name>
    <dbReference type="NCBI Taxonomy" id="69332"/>
    <lineage>
        <taxon>Eukaryota</taxon>
        <taxon>Viridiplantae</taxon>
        <taxon>Streptophyta</taxon>
        <taxon>Charophyceae</taxon>
        <taxon>Charales</taxon>
        <taxon>Characeae</taxon>
        <taxon>Chara</taxon>
    </lineage>
</organism>
<sequence length="309" mass="33787">METNIDQTEAEEKSERNLLEREAAVVLSQTEKLKKWNKEYAPGFTTISQIAGGRAPMVSESAKEARRTLRNIRPLIAARYVSNAKEWQITTNVAFKIPHFVEGENVVKVLKEQVTLDSPLGLFETVALESDLTDSSSQDETGSVKHGKDKMTRNSPRAFSPLIAKMSESTKLKTGMIWKPWRTVAEVPYNILAGTGVSAKLMASVVAQIVQSGQLEGDDDLDARAFALDCDRFYKSDTSDCSKWEGDDEGETRDRDIDLDKDENGQFDPESPDKAGYPAVSPAKDTGVDSSQAITGDGACTGTSPLSPT</sequence>
<feature type="region of interest" description="Disordered" evidence="1">
    <location>
        <begin position="133"/>
        <end position="156"/>
    </location>
</feature>
<keyword evidence="3" id="KW-1185">Reference proteome</keyword>
<feature type="region of interest" description="Disordered" evidence="1">
    <location>
        <begin position="237"/>
        <end position="309"/>
    </location>
</feature>